<keyword evidence="2" id="KW-1185">Reference proteome</keyword>
<organism evidence="1 2">
    <name type="scientific">Rufibacter roseus</name>
    <dbReference type="NCBI Taxonomy" id="1567108"/>
    <lineage>
        <taxon>Bacteria</taxon>
        <taxon>Pseudomonadati</taxon>
        <taxon>Bacteroidota</taxon>
        <taxon>Cytophagia</taxon>
        <taxon>Cytophagales</taxon>
        <taxon>Hymenobacteraceae</taxon>
        <taxon>Rufibacter</taxon>
    </lineage>
</organism>
<gene>
    <name evidence="1" type="ORF">ACFQHR_18090</name>
</gene>
<dbReference type="EMBL" id="JBHSYQ010000016">
    <property type="protein sequence ID" value="MFC6999552.1"/>
    <property type="molecule type" value="Genomic_DNA"/>
</dbReference>
<protein>
    <recommendedName>
        <fullName evidence="3">Outer membrane protein beta-barrel domain-containing protein</fullName>
    </recommendedName>
</protein>
<dbReference type="Proteomes" id="UP001596405">
    <property type="component" value="Unassembled WGS sequence"/>
</dbReference>
<evidence type="ECO:0000313" key="2">
    <source>
        <dbReference type="Proteomes" id="UP001596405"/>
    </source>
</evidence>
<sequence length="234" mass="25945">MNSKKITLLIFLFLPILGFCQERQQPGVQQPAAQPAEDDENNDYGWNNRFSFMFGGGVSGIINTVYLDPAINKSTNAVIIEKAGLVKPNISLGIVYTPFVTTSVRTVETESSTKTIYEYYPRGISMALFINPVSLSSLSETSLSSTVDLGLGIGYRTGNFSIFGTVEFFSLRQPRQYFLEQYKDNNKPYIINGETQAAISTSDNDIYTDRVIASLGIKLAYTFDIAKSFVRSAQ</sequence>
<dbReference type="RefSeq" id="WP_066621227.1">
    <property type="nucleotide sequence ID" value="NZ_JBHSYQ010000016.1"/>
</dbReference>
<evidence type="ECO:0000313" key="1">
    <source>
        <dbReference type="EMBL" id="MFC6999552.1"/>
    </source>
</evidence>
<name>A0ABW2DSH3_9BACT</name>
<comment type="caution">
    <text evidence="1">The sequence shown here is derived from an EMBL/GenBank/DDBJ whole genome shotgun (WGS) entry which is preliminary data.</text>
</comment>
<reference evidence="2" key="1">
    <citation type="journal article" date="2019" name="Int. J. Syst. Evol. Microbiol.">
        <title>The Global Catalogue of Microorganisms (GCM) 10K type strain sequencing project: providing services to taxonomists for standard genome sequencing and annotation.</title>
        <authorList>
            <consortium name="The Broad Institute Genomics Platform"/>
            <consortium name="The Broad Institute Genome Sequencing Center for Infectious Disease"/>
            <person name="Wu L."/>
            <person name="Ma J."/>
        </authorList>
    </citation>
    <scope>NUCLEOTIDE SEQUENCE [LARGE SCALE GENOMIC DNA]</scope>
    <source>
        <strain evidence="2">CGMCC 4.7393</strain>
    </source>
</reference>
<proteinExistence type="predicted"/>
<evidence type="ECO:0008006" key="3">
    <source>
        <dbReference type="Google" id="ProtNLM"/>
    </source>
</evidence>
<accession>A0ABW2DSH3</accession>